<organism evidence="1">
    <name type="scientific">Chromera velia CCMP2878</name>
    <dbReference type="NCBI Taxonomy" id="1169474"/>
    <lineage>
        <taxon>Eukaryota</taxon>
        <taxon>Sar</taxon>
        <taxon>Alveolata</taxon>
        <taxon>Colpodellida</taxon>
        <taxon>Chromeraceae</taxon>
        <taxon>Chromera</taxon>
    </lineage>
</organism>
<evidence type="ECO:0000313" key="1">
    <source>
        <dbReference type="EMBL" id="CEM42666.1"/>
    </source>
</evidence>
<gene>
    <name evidence="1" type="ORF">Cvel_26937</name>
</gene>
<proteinExistence type="predicted"/>
<protein>
    <submittedName>
        <fullName evidence="1">Uncharacterized protein</fullName>
    </submittedName>
</protein>
<accession>A0A0G4HF07</accession>
<name>A0A0G4HF07_9ALVE</name>
<dbReference type="EMBL" id="CDMZ01002504">
    <property type="protein sequence ID" value="CEM42666.1"/>
    <property type="molecule type" value="Genomic_DNA"/>
</dbReference>
<dbReference type="VEuPathDB" id="CryptoDB:Cvel_26937"/>
<sequence length="77" mass="8533">MPSSTCLYKTFDRFSSSSAVSPEFELCGWRCQSSYVDHNSTVALALWRCTISSPLPTAPAPCLPQWTRESCRSVPSI</sequence>
<dbReference type="AlphaFoldDB" id="A0A0G4HF07"/>
<reference evidence="1" key="1">
    <citation type="submission" date="2014-11" db="EMBL/GenBank/DDBJ databases">
        <authorList>
            <person name="Otto D Thomas"/>
            <person name="Naeem Raeece"/>
        </authorList>
    </citation>
    <scope>NUCLEOTIDE SEQUENCE</scope>
</reference>